<dbReference type="Proteomes" id="UP000475265">
    <property type="component" value="Unassembled WGS sequence"/>
</dbReference>
<sequence>MSTSIEKQLNESRRDALLAMYLHEVVPQDPTLIDLQLSHRIETANDVYEYLLLDVLVSQDVPTSPVACAIASMQQYIHGILLGMEPGQTVYDLSDEQLEHWRLEMNQYPLWAAVQQLHYFPSIYMDPTLRLTKTDHFEQFENDINQNQIQPGTVQSAVLAYLARFEEIANLRCVNGYIDGEDFANSTYYFVGKSPAENAYYWRTLDMSRRPAIDPANNGPKYDQPLPDAWTDWKKANVPISNIAIEHTIRPVWFNKRLFVFWAEVTTNDADAMPSFTPPDGSTGPVPDIQNNPKFRLYGSYKKYDDTWSIPQVYIEHYSTRKELYEMDSHLLQQGTDTIAVYDHSSTPESLFLAIYANHHHGGANNGTRDSYSFLRTLRMDKNFNMAPLFPAAGYVEDPGQAKEANLADIDEDRVRLVGHLFAHESAGKGRFQYWLPTSTPEFGNPTPSTPITTPEVWNYQGTQVRIDNSVDQVNYDRSKSVINIRTQINARFEDRTTFQIKVKDGATVLFELTLVINAYQQGTWIDLLEGSTLEATGTDFFNTKANDYKFELDPSPMKKMIVNWGEDHKFKLPQIARGATENLVSKSIHRDALNLMLFGGMTVRGKLVSLIGGNKNLAISAMEITGDGPHEFRQVILYPLSVTGTKFPPESFTDMRLLHVSALSSSVETWDTLSVQIPINQETKLPEGWLVGWPAGHNSIPLIHGVAVYKREGLINPQYVYQGSALKMLSVGWKANTTLEPQVAPWIDHMESPTLGNAEFIDFYGSSIQFSDKRSPQVNRAPIRMNTTFARNLIQRAEAGMDELLTWETQHLAEPPMHPDLPDEPMDFKGAYYLYFLELFLYMPWLVAYRLNQEQQYDEAERWLAYLFDPMRQRGDSGHPPYWNAVPIAPEHATNETPEMSHATLWPNDPHQIGLSHPVHIRKALYLLLLDIKLNRADHAYLQLTPDSLTEAKLHYVQVLDYLGPRPDVRQVDSWDPITLQALSTATNTGLREFEERLLEQRQQLIDNPLPDFAGPHPEAVPLLCLRPYSEDPTLPTVDNPHLRLPFNPELIMRWDHAEGRLYNLRHNLDPAGKPLHLPLFANPLDPRALLAAYGQGLSGASQNQFLNPDIPPYRFSVICAHALTAVEQVIQFGNTLLSLTERKEQAQYLELQQQHAWSLAQDALNVQRQALQVDEKSRAALMASRKVVTERFNYYAERADEYMSAVEGIAVALPMAGRILTASAGSIKASGEVAKIAPNTYGAGVFAGPGGAGASFMAGGQRLEAPAEAASTANFTAAEMSFLASQALFQVESFRRRHQEWEQARNQAELELAQINAQLDIYTEQHKATLLQVTMAQTSLNQARKTYEFLTSSERFTKAQTYDWLNGQFATFYFNAYSSALSLCQAAEACWRYEEADYHRPPAFTGGTWNATYRGLGAGESLKQGLLKLQADHLLQDVRELEIRKTVSLSQIKGKDPSQNLNKDWAGIQKDLKDKGTCEFELTQKMFDDDYPGHYRRRIKSISLTLPVTVGPYEDIRAILSQTYSRVEMTPTLGQAPKDNLRSSQQIALSTGVDDSGMFTLNFQDDRYLPFEYTGAVSKWQLRFPNHNNQAHIIESATDIILHVSYTAVDGGSL</sequence>
<dbReference type="InterPro" id="IPR041079">
    <property type="entry name" value="Neuraminidase-like"/>
</dbReference>
<feature type="domain" description="Neuraminidase-like" evidence="3">
    <location>
        <begin position="171"/>
        <end position="343"/>
    </location>
</feature>
<evidence type="ECO:0000259" key="2">
    <source>
        <dbReference type="Pfam" id="PF18276"/>
    </source>
</evidence>
<gene>
    <name evidence="5" type="ORF">FX983_04984</name>
</gene>
<keyword evidence="1" id="KW-0175">Coiled coil</keyword>
<evidence type="ECO:0000313" key="6">
    <source>
        <dbReference type="Proteomes" id="UP000475265"/>
    </source>
</evidence>
<proteinExistence type="predicted"/>
<evidence type="ECO:0000259" key="3">
    <source>
        <dbReference type="Pfam" id="PF18413"/>
    </source>
</evidence>
<reference evidence="5 6" key="1">
    <citation type="submission" date="2019-12" db="EMBL/GenBank/DDBJ databases">
        <title>Endophytic bacteria associated with Panax ginseng seedlings.</title>
        <authorList>
            <person name="Park J.M."/>
            <person name="Shin R."/>
            <person name="Jo S.H."/>
        </authorList>
    </citation>
    <scope>NUCLEOTIDE SEQUENCE [LARGE SCALE GENOMIC DNA]</scope>
    <source>
        <strain evidence="5 6">PgKB32</strain>
    </source>
</reference>
<evidence type="ECO:0008006" key="7">
    <source>
        <dbReference type="Google" id="ProtNLM"/>
    </source>
</evidence>
<dbReference type="Pfam" id="PF18276">
    <property type="entry name" value="TcA_TcB_BD"/>
    <property type="match status" value="1"/>
</dbReference>
<dbReference type="InterPro" id="IPR046839">
    <property type="entry name" value="ABC_toxin_N"/>
</dbReference>
<evidence type="ECO:0000313" key="5">
    <source>
        <dbReference type="EMBL" id="KAF2390523.1"/>
    </source>
</evidence>
<evidence type="ECO:0000259" key="4">
    <source>
        <dbReference type="Pfam" id="PF20220"/>
    </source>
</evidence>
<comment type="caution">
    <text evidence="5">The sequence shown here is derived from an EMBL/GenBank/DDBJ whole genome shotgun (WGS) entry which is preliminary data.</text>
</comment>
<feature type="domain" description="Tc toxin complex TcA C-terminal TcB-binding" evidence="2">
    <location>
        <begin position="1320"/>
        <end position="1610"/>
    </location>
</feature>
<dbReference type="Pfam" id="PF18413">
    <property type="entry name" value="Neuraminidase"/>
    <property type="match status" value="1"/>
</dbReference>
<organism evidence="5 6">
    <name type="scientific">Pseudomonas frederiksbergensis</name>
    <dbReference type="NCBI Taxonomy" id="104087"/>
    <lineage>
        <taxon>Bacteria</taxon>
        <taxon>Pseudomonadati</taxon>
        <taxon>Pseudomonadota</taxon>
        <taxon>Gammaproteobacteria</taxon>
        <taxon>Pseudomonadales</taxon>
        <taxon>Pseudomonadaceae</taxon>
        <taxon>Pseudomonas</taxon>
    </lineage>
</organism>
<feature type="domain" description="ABC toxin N-terminal" evidence="4">
    <location>
        <begin position="8"/>
        <end position="141"/>
    </location>
</feature>
<feature type="coiled-coil region" evidence="1">
    <location>
        <begin position="1293"/>
        <end position="1327"/>
    </location>
</feature>
<protein>
    <recommendedName>
        <fullName evidence="7">Toxin</fullName>
    </recommendedName>
</protein>
<dbReference type="EMBL" id="JAAAXX010000002">
    <property type="protein sequence ID" value="KAF2390523.1"/>
    <property type="molecule type" value="Genomic_DNA"/>
</dbReference>
<name>A0A6L5BQB2_9PSED</name>
<accession>A0A6L5BQB2</accession>
<dbReference type="RefSeq" id="WP_163912500.1">
    <property type="nucleotide sequence ID" value="NZ_JAAAXX010000002.1"/>
</dbReference>
<dbReference type="Pfam" id="PF20220">
    <property type="entry name" value="ABC_toxin_N"/>
    <property type="match status" value="1"/>
</dbReference>
<evidence type="ECO:0000256" key="1">
    <source>
        <dbReference type="SAM" id="Coils"/>
    </source>
</evidence>
<dbReference type="InterPro" id="IPR040840">
    <property type="entry name" value="TcA_TcB_BD"/>
</dbReference>